<comment type="caution">
    <text evidence="1">The sequence shown here is derived from an EMBL/GenBank/DDBJ whole genome shotgun (WGS) entry which is preliminary data.</text>
</comment>
<dbReference type="GeneID" id="94336716"/>
<dbReference type="RefSeq" id="XP_067802666.1">
    <property type="nucleotide sequence ID" value="XM_067947444.1"/>
</dbReference>
<organism evidence="1 2">
    <name type="scientific">Babesia duncani</name>
    <dbReference type="NCBI Taxonomy" id="323732"/>
    <lineage>
        <taxon>Eukaryota</taxon>
        <taxon>Sar</taxon>
        <taxon>Alveolata</taxon>
        <taxon>Apicomplexa</taxon>
        <taxon>Aconoidasida</taxon>
        <taxon>Piroplasmida</taxon>
        <taxon>Babesiidae</taxon>
        <taxon>Babesia</taxon>
    </lineage>
</organism>
<sequence length="190" mass="22604">MSSTCEIELGGSYKQPTKEILHPYVQVPEHQTLTPRRNLARIGTLQEFIPKGYYREAELERMRSGEYLGDDFPFNFLKNSRTWRTRRYNTIVNPVPVTISRSNRVLFYKRLQVWSAHWREKGIHRIRWFRCGFGFQRAKIAAERFIDSLAQSGRIDGIKTEAQARLDVEKLRLERLIKGKRFEFLVKRKL</sequence>
<dbReference type="Proteomes" id="UP001214638">
    <property type="component" value="Unassembled WGS sequence"/>
</dbReference>
<protein>
    <submittedName>
        <fullName evidence="1">AP2-ERF domain</fullName>
    </submittedName>
</protein>
<name>A0AAD9PK33_9APIC</name>
<dbReference type="AlphaFoldDB" id="A0AAD9PK33"/>
<keyword evidence="2" id="KW-1185">Reference proteome</keyword>
<accession>A0AAD9PK33</accession>
<evidence type="ECO:0000313" key="2">
    <source>
        <dbReference type="Proteomes" id="UP001214638"/>
    </source>
</evidence>
<dbReference type="EMBL" id="JALLKP010000003">
    <property type="protein sequence ID" value="KAK2195823.1"/>
    <property type="molecule type" value="Genomic_DNA"/>
</dbReference>
<proteinExistence type="predicted"/>
<dbReference type="KEGG" id="bdw:94336716"/>
<evidence type="ECO:0000313" key="1">
    <source>
        <dbReference type="EMBL" id="KAK2195823.1"/>
    </source>
</evidence>
<reference evidence="1" key="1">
    <citation type="journal article" date="2023" name="Nat. Microbiol.">
        <title>Babesia duncani multi-omics identifies virulence factors and drug targets.</title>
        <authorList>
            <person name="Singh P."/>
            <person name="Lonardi S."/>
            <person name="Liang Q."/>
            <person name="Vydyam P."/>
            <person name="Khabirova E."/>
            <person name="Fang T."/>
            <person name="Gihaz S."/>
            <person name="Thekkiniath J."/>
            <person name="Munshi M."/>
            <person name="Abel S."/>
            <person name="Ciampossin L."/>
            <person name="Batugedara G."/>
            <person name="Gupta M."/>
            <person name="Lu X.M."/>
            <person name="Lenz T."/>
            <person name="Chakravarty S."/>
            <person name="Cornillot E."/>
            <person name="Hu Y."/>
            <person name="Ma W."/>
            <person name="Gonzalez L.M."/>
            <person name="Sanchez S."/>
            <person name="Estrada K."/>
            <person name="Sanchez-Flores A."/>
            <person name="Montero E."/>
            <person name="Harb O.S."/>
            <person name="Le Roch K.G."/>
            <person name="Mamoun C.B."/>
        </authorList>
    </citation>
    <scope>NUCLEOTIDE SEQUENCE</scope>
    <source>
        <strain evidence="1">WA1</strain>
    </source>
</reference>
<gene>
    <name evidence="1" type="ORF">BdWA1_002418</name>
</gene>